<gene>
    <name evidence="6" type="ORF">FCM35_KLT14728</name>
</gene>
<evidence type="ECO:0000256" key="1">
    <source>
        <dbReference type="ARBA" id="ARBA00007197"/>
    </source>
</evidence>
<dbReference type="GO" id="GO:0003735">
    <property type="term" value="F:structural constituent of ribosome"/>
    <property type="evidence" value="ECO:0007669"/>
    <property type="project" value="InterPro"/>
</dbReference>
<sequence>MKVLGLLKRVHGTITVPVTPASFSLSRHLSDAVPSAPKDPTNKFTYPPVYDPYGPSPPPSSKILDLADRIASLLPGEIKQIGPALLLRLNQPLPRTLSGQGLSLGSSQAAGPGKSEEKKKEEKTAFDVKLEKFDTASKIKVIKEVRSFTSLGLKEAKELVEKAPIVVKQGVTKEEAAEIMEKIKAAGGVAVME</sequence>
<accession>A0A833Q8Y2</accession>
<evidence type="ECO:0000256" key="3">
    <source>
        <dbReference type="ARBA" id="ARBA00023274"/>
    </source>
</evidence>
<evidence type="ECO:0000256" key="2">
    <source>
        <dbReference type="ARBA" id="ARBA00022980"/>
    </source>
</evidence>
<dbReference type="InterPro" id="IPR014719">
    <property type="entry name" value="Ribosomal_bL12_C/ClpS-like"/>
</dbReference>
<dbReference type="AlphaFoldDB" id="A0A833Q8Y2"/>
<dbReference type="InterPro" id="IPR000206">
    <property type="entry name" value="Ribosomal_bL12"/>
</dbReference>
<reference evidence="6" key="1">
    <citation type="submission" date="2020-01" db="EMBL/GenBank/DDBJ databases">
        <title>Genome sequence of Kobresia littledalei, the first chromosome-level genome in the family Cyperaceae.</title>
        <authorList>
            <person name="Qu G."/>
        </authorList>
    </citation>
    <scope>NUCLEOTIDE SEQUENCE</scope>
    <source>
        <strain evidence="6">C.B.Clarke</strain>
        <tissue evidence="6">Leaf</tissue>
    </source>
</reference>
<keyword evidence="2 6" id="KW-0689">Ribosomal protein</keyword>
<evidence type="ECO:0000313" key="6">
    <source>
        <dbReference type="EMBL" id="KAF3321475.1"/>
    </source>
</evidence>
<dbReference type="GO" id="GO:0003729">
    <property type="term" value="F:mRNA binding"/>
    <property type="evidence" value="ECO:0007669"/>
    <property type="project" value="TreeGrafter"/>
</dbReference>
<dbReference type="FunFam" id="3.30.1390.10:FF:000001">
    <property type="entry name" value="50S ribosomal protein L7/L12"/>
    <property type="match status" value="1"/>
</dbReference>
<dbReference type="SUPFAM" id="SSF54736">
    <property type="entry name" value="ClpS-like"/>
    <property type="match status" value="1"/>
</dbReference>
<dbReference type="PANTHER" id="PTHR45987:SF6">
    <property type="entry name" value="RIBOSOMAL PROTEIN L12_ ATP-DEPENDENT CLP PROTEASE ADAPTOR PROTEIN CLPS FAMILY PROTEIN"/>
    <property type="match status" value="1"/>
</dbReference>
<comment type="similarity">
    <text evidence="1">Belongs to the bacterial ribosomal protein bL12 family.</text>
</comment>
<dbReference type="Pfam" id="PF00542">
    <property type="entry name" value="Ribosomal_L12"/>
    <property type="match status" value="1"/>
</dbReference>
<dbReference type="GO" id="GO:1990904">
    <property type="term" value="C:ribonucleoprotein complex"/>
    <property type="evidence" value="ECO:0007669"/>
    <property type="project" value="UniProtKB-KW"/>
</dbReference>
<dbReference type="EMBL" id="SWLB01000027">
    <property type="protein sequence ID" value="KAF3321475.1"/>
    <property type="molecule type" value="Genomic_DNA"/>
</dbReference>
<feature type="compositionally biased region" description="Low complexity" evidence="4">
    <location>
        <begin position="98"/>
        <end position="111"/>
    </location>
</feature>
<evidence type="ECO:0000313" key="7">
    <source>
        <dbReference type="Proteomes" id="UP000623129"/>
    </source>
</evidence>
<feature type="domain" description="Large ribosomal subunit protein bL12 C-terminal" evidence="5">
    <location>
        <begin position="126"/>
        <end position="189"/>
    </location>
</feature>
<feature type="region of interest" description="Disordered" evidence="4">
    <location>
        <begin position="98"/>
        <end position="123"/>
    </location>
</feature>
<keyword evidence="7" id="KW-1185">Reference proteome</keyword>
<name>A0A833Q8Y2_9POAL</name>
<dbReference type="GO" id="GO:0006412">
    <property type="term" value="P:translation"/>
    <property type="evidence" value="ECO:0007669"/>
    <property type="project" value="InterPro"/>
</dbReference>
<evidence type="ECO:0000259" key="5">
    <source>
        <dbReference type="Pfam" id="PF00542"/>
    </source>
</evidence>
<organism evidence="6 7">
    <name type="scientific">Carex littledalei</name>
    <dbReference type="NCBI Taxonomy" id="544730"/>
    <lineage>
        <taxon>Eukaryota</taxon>
        <taxon>Viridiplantae</taxon>
        <taxon>Streptophyta</taxon>
        <taxon>Embryophyta</taxon>
        <taxon>Tracheophyta</taxon>
        <taxon>Spermatophyta</taxon>
        <taxon>Magnoliopsida</taxon>
        <taxon>Liliopsida</taxon>
        <taxon>Poales</taxon>
        <taxon>Cyperaceae</taxon>
        <taxon>Cyperoideae</taxon>
        <taxon>Cariceae</taxon>
        <taxon>Carex</taxon>
        <taxon>Carex subgen. Euthyceras</taxon>
    </lineage>
</organism>
<comment type="caution">
    <text evidence="6">The sequence shown here is derived from an EMBL/GenBank/DDBJ whole genome shotgun (WGS) entry which is preliminary data.</text>
</comment>
<evidence type="ECO:0000256" key="4">
    <source>
        <dbReference type="SAM" id="MobiDB-lite"/>
    </source>
</evidence>
<dbReference type="Gene3D" id="3.30.1390.10">
    <property type="match status" value="1"/>
</dbReference>
<dbReference type="InterPro" id="IPR013823">
    <property type="entry name" value="Ribosomal_bL12_C"/>
</dbReference>
<dbReference type="CDD" id="cd00387">
    <property type="entry name" value="Ribosomal_L7_L12"/>
    <property type="match status" value="1"/>
</dbReference>
<dbReference type="Proteomes" id="UP000623129">
    <property type="component" value="Unassembled WGS sequence"/>
</dbReference>
<keyword evidence="3" id="KW-0687">Ribonucleoprotein</keyword>
<protein>
    <submittedName>
        <fullName evidence="6">50S ribosomal protein L12</fullName>
    </submittedName>
</protein>
<dbReference type="GO" id="GO:0005840">
    <property type="term" value="C:ribosome"/>
    <property type="evidence" value="ECO:0007669"/>
    <property type="project" value="UniProtKB-KW"/>
</dbReference>
<proteinExistence type="inferred from homology"/>
<dbReference type="PANTHER" id="PTHR45987">
    <property type="entry name" value="39S RIBOSOMAL PROTEIN L12"/>
    <property type="match status" value="1"/>
</dbReference>
<dbReference type="OrthoDB" id="250175at2759"/>
<feature type="compositionally biased region" description="Basic and acidic residues" evidence="4">
    <location>
        <begin position="114"/>
        <end position="123"/>
    </location>
</feature>